<dbReference type="PANTHER" id="PTHR39210">
    <property type="entry name" value="HEPARIN-SULFATE LYASE"/>
    <property type="match status" value="1"/>
</dbReference>
<evidence type="ECO:0000256" key="3">
    <source>
        <dbReference type="ARBA" id="ARBA00022764"/>
    </source>
</evidence>
<gene>
    <name evidence="7" type="ORF">EDC17_103233</name>
</gene>
<dbReference type="InterPro" id="IPR031680">
    <property type="entry name" value="Hepar_II_III_N"/>
</dbReference>
<dbReference type="SUPFAM" id="SSF48230">
    <property type="entry name" value="Chondroitin AC/alginate lyase"/>
    <property type="match status" value="1"/>
</dbReference>
<dbReference type="GO" id="GO:0016829">
    <property type="term" value="F:lyase activity"/>
    <property type="evidence" value="ECO:0007669"/>
    <property type="project" value="UniProtKB-KW"/>
</dbReference>
<dbReference type="PANTHER" id="PTHR39210:SF1">
    <property type="entry name" value="HEPARIN-SULFATE LYASE"/>
    <property type="match status" value="1"/>
</dbReference>
<dbReference type="Gene3D" id="2.70.98.70">
    <property type="match status" value="1"/>
</dbReference>
<evidence type="ECO:0000259" key="5">
    <source>
        <dbReference type="Pfam" id="PF07940"/>
    </source>
</evidence>
<keyword evidence="3" id="KW-0574">Periplasm</keyword>
<evidence type="ECO:0000313" key="7">
    <source>
        <dbReference type="EMBL" id="TCV10501.1"/>
    </source>
</evidence>
<dbReference type="OrthoDB" id="7335480at2"/>
<feature type="domain" description="Heparinase II/III-like C-terminal" evidence="5">
    <location>
        <begin position="396"/>
        <end position="566"/>
    </location>
</feature>
<dbReference type="InterPro" id="IPR012480">
    <property type="entry name" value="Hepar_II_III_C"/>
</dbReference>
<feature type="domain" description="Heparin-sulfate lyase N-terminal" evidence="6">
    <location>
        <begin position="79"/>
        <end position="295"/>
    </location>
</feature>
<evidence type="ECO:0000256" key="4">
    <source>
        <dbReference type="ARBA" id="ARBA00023239"/>
    </source>
</evidence>
<protein>
    <submittedName>
        <fullName evidence="7">Heparinase II/III-like protein</fullName>
    </submittedName>
</protein>
<dbReference type="GO" id="GO:0042597">
    <property type="term" value="C:periplasmic space"/>
    <property type="evidence" value="ECO:0007669"/>
    <property type="project" value="UniProtKB-SubCell"/>
</dbReference>
<evidence type="ECO:0000256" key="2">
    <source>
        <dbReference type="ARBA" id="ARBA00022729"/>
    </source>
</evidence>
<dbReference type="Pfam" id="PF07940">
    <property type="entry name" value="Hepar_II_III_C"/>
    <property type="match status" value="1"/>
</dbReference>
<accession>A0A4R3VRI7</accession>
<name>A0A4R3VRI7_9SPHI</name>
<keyword evidence="2" id="KW-0732">Signal</keyword>
<organism evidence="7 8">
    <name type="scientific">Sphingobacterium alimentarium</name>
    <dbReference type="NCBI Taxonomy" id="797292"/>
    <lineage>
        <taxon>Bacteria</taxon>
        <taxon>Pseudomonadati</taxon>
        <taxon>Bacteroidota</taxon>
        <taxon>Sphingobacteriia</taxon>
        <taxon>Sphingobacteriales</taxon>
        <taxon>Sphingobacteriaceae</taxon>
        <taxon>Sphingobacterium</taxon>
    </lineage>
</organism>
<evidence type="ECO:0000313" key="8">
    <source>
        <dbReference type="Proteomes" id="UP000295197"/>
    </source>
</evidence>
<dbReference type="Proteomes" id="UP000295197">
    <property type="component" value="Unassembled WGS sequence"/>
</dbReference>
<comment type="subcellular location">
    <subcellularLocation>
        <location evidence="1">Periplasm</location>
    </subcellularLocation>
</comment>
<comment type="caution">
    <text evidence="7">The sequence shown here is derived from an EMBL/GenBank/DDBJ whole genome shotgun (WGS) entry which is preliminary data.</text>
</comment>
<dbReference type="InterPro" id="IPR008929">
    <property type="entry name" value="Chondroitin_lyas"/>
</dbReference>
<keyword evidence="4" id="KW-0456">Lyase</keyword>
<evidence type="ECO:0000259" key="6">
    <source>
        <dbReference type="Pfam" id="PF16889"/>
    </source>
</evidence>
<keyword evidence="8" id="KW-1185">Reference proteome</keyword>
<dbReference type="AlphaFoldDB" id="A0A4R3VRI7"/>
<dbReference type="Pfam" id="PF16889">
    <property type="entry name" value="Hepar_II_III_N"/>
    <property type="match status" value="1"/>
</dbReference>
<dbReference type="EMBL" id="SMBZ01000032">
    <property type="protein sequence ID" value="TCV10501.1"/>
    <property type="molecule type" value="Genomic_DNA"/>
</dbReference>
<evidence type="ECO:0000256" key="1">
    <source>
        <dbReference type="ARBA" id="ARBA00004418"/>
    </source>
</evidence>
<sequence>MGSRYFFYRVRHELERKSGKLINKHPINLNLSNKITLKKWFEQIQFDLNPVQLEPNDNLQELKLKAEKILSGNVYFFNAEWMDLGLDYDWITNPSTNFKYDVSKHWSTIPDLSPEAGDIKYVWEKSRFSWLLTLIQYDYNYGIDLGEFVFSQIESWIDSNPINRGPNWRCSQEISLRIFNWYLALRCYKDHTSLTDVRWEKIQDVIYASLHHVFHHIDFSRIAVRNNHAITETLFLSLSELLFPFIPETKIWSKKGRDWFEKEIDYQIYEDGTFLQFSMNYHRVVIQLLSFGISTSERAGKPFSKTVYERAYKSLDFLYQCLQEENGWLPNYGSNDGALFFPWSDTDYKDYKPQLNTLHYILTGKFLYADKVNCREVIWCSIKPSNIQQFPVINKLEGIKEYPLGGYVLIRDSGSFTFIRCGSHKDRPAQADNLHVDIWVNGINYFRDSGTYKYNTSKELSTYFTGTTSHNSVIVNDESQMLKGSRFIWYYWTQKLKSKISENSKEFVFEGLISAFRQLNPKGEHERIVRKIKGENKWIIQDQIFNLSEFDKKQIWHFDKENIAIEGMEEGKYLNKNIEMSYNSDYYGVMEKGQAISFNFKDKISTNIEIKS</sequence>
<dbReference type="Gene3D" id="1.50.10.100">
    <property type="entry name" value="Chondroitin AC/alginate lyase"/>
    <property type="match status" value="1"/>
</dbReference>
<proteinExistence type="predicted"/>
<reference evidence="7 8" key="1">
    <citation type="submission" date="2019-03" db="EMBL/GenBank/DDBJ databases">
        <title>Genomic Encyclopedia of Type Strains, Phase IV (KMG-IV): sequencing the most valuable type-strain genomes for metagenomic binning, comparative biology and taxonomic classification.</title>
        <authorList>
            <person name="Goeker M."/>
        </authorList>
    </citation>
    <scope>NUCLEOTIDE SEQUENCE [LARGE SCALE GENOMIC DNA]</scope>
    <source>
        <strain evidence="7 8">DSM 22362</strain>
    </source>
</reference>